<keyword evidence="4" id="KW-1185">Reference proteome</keyword>
<evidence type="ECO:0000313" key="3">
    <source>
        <dbReference type="EMBL" id="CAI4030289.1"/>
    </source>
</evidence>
<feature type="region of interest" description="Disordered" evidence="1">
    <location>
        <begin position="31"/>
        <end position="55"/>
    </location>
</feature>
<dbReference type="EMBL" id="OX365700">
    <property type="protein sequence ID" value="CAI4030289.1"/>
    <property type="molecule type" value="Genomic_DNA"/>
</dbReference>
<evidence type="ECO:0000259" key="2">
    <source>
        <dbReference type="Pfam" id="PF07715"/>
    </source>
</evidence>
<evidence type="ECO:0000313" key="4">
    <source>
        <dbReference type="Proteomes" id="UP001179121"/>
    </source>
</evidence>
<name>A0AA86T1L3_9BACT</name>
<sequence>MPHPSLPLALSLTSSVVILSLGLAGCTATNERPPQQTLAAEERQPAAFPDQRCQAASRDRGYVEPCVSVNSRDPNTPVRDIPGSSQVINRQLIEDQRALTVGDALRNVSGVQGR</sequence>
<proteinExistence type="predicted"/>
<dbReference type="SUPFAM" id="SSF56935">
    <property type="entry name" value="Porins"/>
    <property type="match status" value="1"/>
</dbReference>
<dbReference type="InterPro" id="IPR037066">
    <property type="entry name" value="Plug_dom_sf"/>
</dbReference>
<accession>A0AA86T1L3</accession>
<reference evidence="3" key="1">
    <citation type="submission" date="2022-10" db="EMBL/GenBank/DDBJ databases">
        <authorList>
            <person name="Koch H."/>
        </authorList>
    </citation>
    <scope>NUCLEOTIDE SEQUENCE</scope>
    <source>
        <strain evidence="3">DNF</strain>
    </source>
</reference>
<dbReference type="Gene3D" id="2.170.130.10">
    <property type="entry name" value="TonB-dependent receptor, plug domain"/>
    <property type="match status" value="1"/>
</dbReference>
<evidence type="ECO:0000256" key="1">
    <source>
        <dbReference type="SAM" id="MobiDB-lite"/>
    </source>
</evidence>
<dbReference type="Proteomes" id="UP001179121">
    <property type="component" value="Chromosome"/>
</dbReference>
<dbReference type="AlphaFoldDB" id="A0AA86T1L3"/>
<organism evidence="3 4">
    <name type="scientific">Nitrospira tepida</name>
    <dbReference type="NCBI Taxonomy" id="2973512"/>
    <lineage>
        <taxon>Bacteria</taxon>
        <taxon>Pseudomonadati</taxon>
        <taxon>Nitrospirota</taxon>
        <taxon>Nitrospiria</taxon>
        <taxon>Nitrospirales</taxon>
        <taxon>Nitrospiraceae</taxon>
        <taxon>Nitrospira</taxon>
    </lineage>
</organism>
<gene>
    <name evidence="3" type="ORF">DNFV4_00717</name>
</gene>
<feature type="domain" description="TonB-dependent receptor plug" evidence="2">
    <location>
        <begin position="78"/>
        <end position="112"/>
    </location>
</feature>
<dbReference type="KEGG" id="nti:DNFV4_00717"/>
<protein>
    <submittedName>
        <fullName evidence="3">Plug domain-containing protein</fullName>
    </submittedName>
</protein>
<dbReference type="RefSeq" id="WP_289267284.1">
    <property type="nucleotide sequence ID" value="NZ_OX365700.1"/>
</dbReference>
<dbReference type="Pfam" id="PF07715">
    <property type="entry name" value="Plug"/>
    <property type="match status" value="1"/>
</dbReference>
<dbReference type="InterPro" id="IPR012910">
    <property type="entry name" value="Plug_dom"/>
</dbReference>